<dbReference type="Proteomes" id="UP000190961">
    <property type="component" value="Unassembled WGS sequence"/>
</dbReference>
<feature type="chain" id="PRO_5012165432" evidence="1">
    <location>
        <begin position="21"/>
        <end position="105"/>
    </location>
</feature>
<proteinExistence type="predicted"/>
<keyword evidence="1" id="KW-0732">Signal</keyword>
<organism evidence="2 3">
    <name type="scientific">Ohtaekwangia koreensis</name>
    <dbReference type="NCBI Taxonomy" id="688867"/>
    <lineage>
        <taxon>Bacteria</taxon>
        <taxon>Pseudomonadati</taxon>
        <taxon>Bacteroidota</taxon>
        <taxon>Cytophagia</taxon>
        <taxon>Cytophagales</taxon>
        <taxon>Fulvivirgaceae</taxon>
        <taxon>Ohtaekwangia</taxon>
    </lineage>
</organism>
<dbReference type="STRING" id="688867.SAMN05660236_0924"/>
<sequence length="105" mass="11833">MKKLGLVIVLLTIIALHGNAQDQSKSDSYPYWTISKDVQRMQYKDIKFVPAKITTGDLASNVSKGIQQVIARRSPQRTGDVTMTGYPSWTISKGVARMQYEKNNR</sequence>
<accession>A0A1T5JB03</accession>
<feature type="signal peptide" evidence="1">
    <location>
        <begin position="1"/>
        <end position="20"/>
    </location>
</feature>
<dbReference type="EMBL" id="FUZU01000001">
    <property type="protein sequence ID" value="SKC48496.1"/>
    <property type="molecule type" value="Genomic_DNA"/>
</dbReference>
<keyword evidence="3" id="KW-1185">Reference proteome</keyword>
<gene>
    <name evidence="2" type="ORF">SAMN05660236_0924</name>
</gene>
<name>A0A1T5JB03_9BACT</name>
<dbReference type="AlphaFoldDB" id="A0A1T5JB03"/>
<evidence type="ECO:0000313" key="2">
    <source>
        <dbReference type="EMBL" id="SKC48496.1"/>
    </source>
</evidence>
<evidence type="ECO:0000256" key="1">
    <source>
        <dbReference type="SAM" id="SignalP"/>
    </source>
</evidence>
<dbReference type="RefSeq" id="WP_143785610.1">
    <property type="nucleotide sequence ID" value="NZ_FUZU01000001.1"/>
</dbReference>
<protein>
    <submittedName>
        <fullName evidence="2">Uncharacterized protein</fullName>
    </submittedName>
</protein>
<dbReference type="OrthoDB" id="9813729at2"/>
<evidence type="ECO:0000313" key="3">
    <source>
        <dbReference type="Proteomes" id="UP000190961"/>
    </source>
</evidence>
<reference evidence="2 3" key="1">
    <citation type="submission" date="2017-02" db="EMBL/GenBank/DDBJ databases">
        <authorList>
            <person name="Peterson S.W."/>
        </authorList>
    </citation>
    <scope>NUCLEOTIDE SEQUENCE [LARGE SCALE GENOMIC DNA]</scope>
    <source>
        <strain evidence="2 3">DSM 25262</strain>
    </source>
</reference>